<comment type="caution">
    <text evidence="1">The sequence shown here is derived from an EMBL/GenBank/DDBJ whole genome shotgun (WGS) entry which is preliminary data.</text>
</comment>
<evidence type="ECO:0000313" key="1">
    <source>
        <dbReference type="EMBL" id="RDX89466.1"/>
    </source>
</evidence>
<feature type="non-terminal residue" evidence="1">
    <location>
        <position position="1"/>
    </location>
</feature>
<dbReference type="AlphaFoldDB" id="A0A371GG22"/>
<dbReference type="EMBL" id="QJKJ01005664">
    <property type="protein sequence ID" value="RDX89466.1"/>
    <property type="molecule type" value="Genomic_DNA"/>
</dbReference>
<dbReference type="OrthoDB" id="1751476at2759"/>
<reference evidence="1" key="1">
    <citation type="submission" date="2018-05" db="EMBL/GenBank/DDBJ databases">
        <title>Draft genome of Mucuna pruriens seed.</title>
        <authorList>
            <person name="Nnadi N.E."/>
            <person name="Vos R."/>
            <person name="Hasami M.H."/>
            <person name="Devisetty U.K."/>
            <person name="Aguiy J.C."/>
        </authorList>
    </citation>
    <scope>NUCLEOTIDE SEQUENCE [LARGE SCALE GENOMIC DNA]</scope>
    <source>
        <strain evidence="1">JCA_2017</strain>
    </source>
</reference>
<gene>
    <name evidence="1" type="ORF">CR513_28810</name>
</gene>
<evidence type="ECO:0000313" key="2">
    <source>
        <dbReference type="Proteomes" id="UP000257109"/>
    </source>
</evidence>
<proteinExistence type="predicted"/>
<name>A0A371GG22_MUCPR</name>
<accession>A0A371GG22</accession>
<keyword evidence="2" id="KW-1185">Reference proteome</keyword>
<sequence length="99" mass="11418">MTRTMLNGFNSPKLIVNCGRLDKPNISYFHPFGCECFILNTKDNLGMFDPKSIKRLCYSNVSKEYNSRTLTHIFLERQNKNKIYLQGSNSSFLTLKNGT</sequence>
<protein>
    <submittedName>
        <fullName evidence="1">Uncharacterized protein</fullName>
    </submittedName>
</protein>
<organism evidence="1 2">
    <name type="scientific">Mucuna pruriens</name>
    <name type="common">Velvet bean</name>
    <name type="synonym">Dolichos pruriens</name>
    <dbReference type="NCBI Taxonomy" id="157652"/>
    <lineage>
        <taxon>Eukaryota</taxon>
        <taxon>Viridiplantae</taxon>
        <taxon>Streptophyta</taxon>
        <taxon>Embryophyta</taxon>
        <taxon>Tracheophyta</taxon>
        <taxon>Spermatophyta</taxon>
        <taxon>Magnoliopsida</taxon>
        <taxon>eudicotyledons</taxon>
        <taxon>Gunneridae</taxon>
        <taxon>Pentapetalae</taxon>
        <taxon>rosids</taxon>
        <taxon>fabids</taxon>
        <taxon>Fabales</taxon>
        <taxon>Fabaceae</taxon>
        <taxon>Papilionoideae</taxon>
        <taxon>50 kb inversion clade</taxon>
        <taxon>NPAAA clade</taxon>
        <taxon>indigoferoid/millettioid clade</taxon>
        <taxon>Phaseoleae</taxon>
        <taxon>Mucuna</taxon>
    </lineage>
</organism>
<dbReference type="Proteomes" id="UP000257109">
    <property type="component" value="Unassembled WGS sequence"/>
</dbReference>